<accession>E3J5A4</accession>
<dbReference type="HOGENOM" id="CLU_1989374_0_0_11"/>
<evidence type="ECO:0000256" key="1">
    <source>
        <dbReference type="SAM" id="SignalP"/>
    </source>
</evidence>
<dbReference type="AlphaFoldDB" id="E3J5A4"/>
<keyword evidence="3" id="KW-1185">Reference proteome</keyword>
<proteinExistence type="predicted"/>
<reference evidence="2 3" key="1">
    <citation type="submission" date="2010-10" db="EMBL/GenBank/DDBJ databases">
        <title>Complete sequence of Frankia sp. EuI1c.</title>
        <authorList>
            <consortium name="US DOE Joint Genome Institute"/>
            <person name="Lucas S."/>
            <person name="Copeland A."/>
            <person name="Lapidus A."/>
            <person name="Cheng J.-F."/>
            <person name="Bruce D."/>
            <person name="Goodwin L."/>
            <person name="Pitluck S."/>
            <person name="Chertkov O."/>
            <person name="Detter J.C."/>
            <person name="Han C."/>
            <person name="Tapia R."/>
            <person name="Land M."/>
            <person name="Hauser L."/>
            <person name="Jeffries C."/>
            <person name="Kyrpides N."/>
            <person name="Ivanova N."/>
            <person name="Mikhailova N."/>
            <person name="Beauchemin N."/>
            <person name="Sen A."/>
            <person name="Sur S.A."/>
            <person name="Gtari M."/>
            <person name="Wall L."/>
            <person name="Tisa L."/>
            <person name="Woyke T."/>
        </authorList>
    </citation>
    <scope>NUCLEOTIDE SEQUENCE [LARGE SCALE GENOMIC DNA]</scope>
    <source>
        <strain evidence="3">DSM 45817 / CECT 9037 / EuI1c</strain>
    </source>
</reference>
<dbReference type="Proteomes" id="UP000002484">
    <property type="component" value="Chromosome"/>
</dbReference>
<gene>
    <name evidence="2" type="ordered locus">FraEuI1c_2669</name>
</gene>
<dbReference type="OrthoDB" id="3214426at2"/>
<protein>
    <submittedName>
        <fullName evidence="2">Uncharacterized protein</fullName>
    </submittedName>
</protein>
<organism evidence="2 3">
    <name type="scientific">Pseudofrankia inefficax (strain DSM 45817 / CECT 9037 / DDB 130130 / EuI1c)</name>
    <name type="common">Frankia inefficax</name>
    <dbReference type="NCBI Taxonomy" id="298654"/>
    <lineage>
        <taxon>Bacteria</taxon>
        <taxon>Bacillati</taxon>
        <taxon>Actinomycetota</taxon>
        <taxon>Actinomycetes</taxon>
        <taxon>Frankiales</taxon>
        <taxon>Frankiaceae</taxon>
        <taxon>Pseudofrankia</taxon>
    </lineage>
</organism>
<dbReference type="InParanoid" id="E3J5A4"/>
<feature type="signal peptide" evidence="1">
    <location>
        <begin position="1"/>
        <end position="27"/>
    </location>
</feature>
<name>E3J5A4_PSEI1</name>
<evidence type="ECO:0000313" key="2">
    <source>
        <dbReference type="EMBL" id="ADP80702.1"/>
    </source>
</evidence>
<sequence precursor="true">MRGVSKIKSIALIMGVGAPLAVIPVAAAPAVAGTINNPLKVAGSVRCKLGSAESLLITGGGESHGTTVGPGGMFSIVFGNPNLPSTATAQVRCDIAGQRTYRSTNFLLYRPQGGQVLNVSLVA</sequence>
<dbReference type="EMBL" id="CP002299">
    <property type="protein sequence ID" value="ADP80702.1"/>
    <property type="molecule type" value="Genomic_DNA"/>
</dbReference>
<keyword evidence="1" id="KW-0732">Signal</keyword>
<evidence type="ECO:0000313" key="3">
    <source>
        <dbReference type="Proteomes" id="UP000002484"/>
    </source>
</evidence>
<dbReference type="KEGG" id="fri:FraEuI1c_2669"/>
<feature type="chain" id="PRO_5003172245" evidence="1">
    <location>
        <begin position="28"/>
        <end position="123"/>
    </location>
</feature>